<evidence type="ECO:0000256" key="2">
    <source>
        <dbReference type="ARBA" id="ARBA00023163"/>
    </source>
</evidence>
<dbReference type="CDD" id="cd14703">
    <property type="entry name" value="bZIP_plant_RF2"/>
    <property type="match status" value="1"/>
</dbReference>
<dbReference type="GO" id="GO:0003700">
    <property type="term" value="F:DNA-binding transcription factor activity"/>
    <property type="evidence" value="ECO:0007669"/>
    <property type="project" value="InterPro"/>
</dbReference>
<dbReference type="SMART" id="SM00338">
    <property type="entry name" value="BRLZ"/>
    <property type="match status" value="1"/>
</dbReference>
<evidence type="ECO:0000313" key="6">
    <source>
        <dbReference type="EMBL" id="KAK3233781.1"/>
    </source>
</evidence>
<dbReference type="AlphaFoldDB" id="A0AAE0EMG9"/>
<sequence length="499" mass="54234">MTVGERDADQQQFSVGPIGWRETSDTLLDAALCTAALLTRDLNSLNSTALDVKASPELGYSKLSYFEEMPGDAALARVNEHDSTSSFGSSSARECWNSAQHQPIGNLAHMNPGPVGADNNTGLRWNERSQMAPNTLGMGSAFAASALPQPIATKGMNGLIKSDGSVAVGPVVPPGRRRRGKGAAGSTSSTAASKCASKPVMVADGPAEGSPRRFLHRRCASDTLMLTDLPIVHGFSPPLSPGQVQSDEMVKHFDGMDFDGIRDDLEHPDTPEKYDGEQLMTMFMDVEGIETLQGAEPKAESSTEVKSTVPSRRLQEDDATFSGHSGPALSMDSRKDLGACIPEEEEEEEEEEEQEEEPDMEGDMLDPKKAKRILANRQSAQRSRLRKLQYTSDLEDKVQHLNKQVQDMKPKVELVRTQKQLLTTTNETLRARLQSLKQVAESKRQLTNSLQKELRQQGPETTLQAAPNLTSTAMPAKSKPSATFPMEAHTTAPLTPLPV</sequence>
<dbReference type="InterPro" id="IPR044759">
    <property type="entry name" value="bZIP_RF2"/>
</dbReference>
<evidence type="ECO:0000256" key="4">
    <source>
        <dbReference type="SAM" id="MobiDB-lite"/>
    </source>
</evidence>
<dbReference type="PROSITE" id="PS50217">
    <property type="entry name" value="BZIP"/>
    <property type="match status" value="1"/>
</dbReference>
<dbReference type="PROSITE" id="PS00036">
    <property type="entry name" value="BZIP_BASIC"/>
    <property type="match status" value="1"/>
</dbReference>
<reference evidence="6 7" key="1">
    <citation type="journal article" date="2015" name="Genome Biol. Evol.">
        <title>Comparative Genomics of a Bacterivorous Green Alga Reveals Evolutionary Causalities and Consequences of Phago-Mixotrophic Mode of Nutrition.</title>
        <authorList>
            <person name="Burns J.A."/>
            <person name="Paasch A."/>
            <person name="Narechania A."/>
            <person name="Kim E."/>
        </authorList>
    </citation>
    <scope>NUCLEOTIDE SEQUENCE [LARGE SCALE GENOMIC DNA]</scope>
    <source>
        <strain evidence="6 7">PLY_AMNH</strain>
    </source>
</reference>
<dbReference type="EMBL" id="LGRX02035635">
    <property type="protein sequence ID" value="KAK3233781.1"/>
    <property type="molecule type" value="Genomic_DNA"/>
</dbReference>
<feature type="compositionally biased region" description="Polar residues" evidence="4">
    <location>
        <begin position="458"/>
        <end position="473"/>
    </location>
</feature>
<keyword evidence="3" id="KW-0539">Nucleus</keyword>
<dbReference type="SUPFAM" id="SSF57959">
    <property type="entry name" value="Leucine zipper domain"/>
    <property type="match status" value="1"/>
</dbReference>
<feature type="domain" description="BZIP" evidence="5">
    <location>
        <begin position="366"/>
        <end position="429"/>
    </location>
</feature>
<accession>A0AAE0EMG9</accession>
<keyword evidence="2" id="KW-0804">Transcription</keyword>
<evidence type="ECO:0000256" key="3">
    <source>
        <dbReference type="ARBA" id="ARBA00023242"/>
    </source>
</evidence>
<feature type="region of interest" description="Disordered" evidence="4">
    <location>
        <begin position="293"/>
        <end position="366"/>
    </location>
</feature>
<proteinExistence type="predicted"/>
<keyword evidence="1" id="KW-0805">Transcription regulation</keyword>
<feature type="compositionally biased region" description="Acidic residues" evidence="4">
    <location>
        <begin position="342"/>
        <end position="364"/>
    </location>
</feature>
<evidence type="ECO:0000313" key="7">
    <source>
        <dbReference type="Proteomes" id="UP001190700"/>
    </source>
</evidence>
<evidence type="ECO:0000259" key="5">
    <source>
        <dbReference type="PROSITE" id="PS50217"/>
    </source>
</evidence>
<feature type="region of interest" description="Disordered" evidence="4">
    <location>
        <begin position="447"/>
        <end position="499"/>
    </location>
</feature>
<dbReference type="InterPro" id="IPR046347">
    <property type="entry name" value="bZIP_sf"/>
</dbReference>
<feature type="compositionally biased region" description="Low complexity" evidence="4">
    <location>
        <begin position="184"/>
        <end position="194"/>
    </location>
</feature>
<comment type="caution">
    <text evidence="6">The sequence shown here is derived from an EMBL/GenBank/DDBJ whole genome shotgun (WGS) entry which is preliminary data.</text>
</comment>
<dbReference type="InterPro" id="IPR052483">
    <property type="entry name" value="bZIP_transcription_regulators"/>
</dbReference>
<gene>
    <name evidence="6" type="ORF">CYMTET_55946</name>
</gene>
<name>A0AAE0EMG9_9CHLO</name>
<dbReference type="Pfam" id="PF00170">
    <property type="entry name" value="bZIP_1"/>
    <property type="match status" value="1"/>
</dbReference>
<dbReference type="Gene3D" id="1.20.5.170">
    <property type="match status" value="1"/>
</dbReference>
<protein>
    <recommendedName>
        <fullName evidence="5">BZIP domain-containing protein</fullName>
    </recommendedName>
</protein>
<dbReference type="InterPro" id="IPR004827">
    <property type="entry name" value="bZIP"/>
</dbReference>
<dbReference type="PANTHER" id="PTHR46391:SF35">
    <property type="entry name" value="BASIC LEUCINE ZIPPER 34-LIKE ISOFORM X1"/>
    <property type="match status" value="1"/>
</dbReference>
<organism evidence="6 7">
    <name type="scientific">Cymbomonas tetramitiformis</name>
    <dbReference type="NCBI Taxonomy" id="36881"/>
    <lineage>
        <taxon>Eukaryota</taxon>
        <taxon>Viridiplantae</taxon>
        <taxon>Chlorophyta</taxon>
        <taxon>Pyramimonadophyceae</taxon>
        <taxon>Pyramimonadales</taxon>
        <taxon>Pyramimonadaceae</taxon>
        <taxon>Cymbomonas</taxon>
    </lineage>
</organism>
<feature type="region of interest" description="Disordered" evidence="4">
    <location>
        <begin position="168"/>
        <end position="194"/>
    </location>
</feature>
<evidence type="ECO:0000256" key="1">
    <source>
        <dbReference type="ARBA" id="ARBA00023015"/>
    </source>
</evidence>
<keyword evidence="7" id="KW-1185">Reference proteome</keyword>
<dbReference type="PANTHER" id="PTHR46391">
    <property type="entry name" value="BASIC LEUCINE ZIPPER 34"/>
    <property type="match status" value="1"/>
</dbReference>
<dbReference type="Proteomes" id="UP001190700">
    <property type="component" value="Unassembled WGS sequence"/>
</dbReference>